<keyword evidence="5" id="KW-1185">Reference proteome</keyword>
<feature type="compositionally biased region" description="Basic and acidic residues" evidence="3">
    <location>
        <begin position="63"/>
        <end position="80"/>
    </location>
</feature>
<feature type="compositionally biased region" description="Acidic residues" evidence="3">
    <location>
        <begin position="87"/>
        <end position="97"/>
    </location>
</feature>
<sequence>MEKQNPLLPFAFSGLSYEDNLPLNTSPRDRKTIDQNASSQYHTRTSQVRKRPVLNFTPTLKRKMGESFNEKDDVKRRDMDFGSDPTIIDEDQMDDDEKNFSNTNDGKYGNMLPPSSPPLEESLMSEFDFTTDPSQAYGLPDSPKPLNHPHPDLNQGEDFSDFPSEVDFLKPENRQPSLSQTYSPQKGISKHFSSDADFGIDHFNRFKNPSANGLPSSDVDRGFEELKISSFNKARDYIIEAFEEIRTTINLENMDLYDVPDEIKDLNNLVIFDYDEPVSYQLYLTGNKLRELPPSLFKFTKLNVLGLRLNKLVKIPPSIGRLVNLVDLSLASNRLEFLPYQILNLPKLQTFRAGPNPYLPIPDDAIAVSTSTFNQEKQKVYVSQMKYLAPEAKQSTLVPSLKSFCLNQVAKYDVSYQETKTWKKNTPKLYHNLIIQAITKGKYDETCCECDIYVVEPFAEVIEWWNFLKNKNVPFKRQFCSGGCVKNYQSRFINELNEFA</sequence>
<organism evidence="4 5">
    <name type="scientific">Suhomyces tanzawaensis NRRL Y-17324</name>
    <dbReference type="NCBI Taxonomy" id="984487"/>
    <lineage>
        <taxon>Eukaryota</taxon>
        <taxon>Fungi</taxon>
        <taxon>Dikarya</taxon>
        <taxon>Ascomycota</taxon>
        <taxon>Saccharomycotina</taxon>
        <taxon>Pichiomycetes</taxon>
        <taxon>Debaryomycetaceae</taxon>
        <taxon>Suhomyces</taxon>
    </lineage>
</organism>
<keyword evidence="1" id="KW-0433">Leucine-rich repeat</keyword>
<evidence type="ECO:0000256" key="1">
    <source>
        <dbReference type="ARBA" id="ARBA00022614"/>
    </source>
</evidence>
<dbReference type="InterPro" id="IPR050216">
    <property type="entry name" value="LRR_domain-containing"/>
</dbReference>
<dbReference type="EMBL" id="KV453911">
    <property type="protein sequence ID" value="ODV80210.1"/>
    <property type="molecule type" value="Genomic_DNA"/>
</dbReference>
<dbReference type="OrthoDB" id="1517790at2759"/>
<accession>A0A1E4SL47</accession>
<feature type="compositionally biased region" description="Polar residues" evidence="3">
    <location>
        <begin position="34"/>
        <end position="46"/>
    </location>
</feature>
<dbReference type="GO" id="GO:0005737">
    <property type="term" value="C:cytoplasm"/>
    <property type="evidence" value="ECO:0007669"/>
    <property type="project" value="TreeGrafter"/>
</dbReference>
<reference evidence="5" key="1">
    <citation type="submission" date="2016-05" db="EMBL/GenBank/DDBJ databases">
        <title>Comparative genomics of biotechnologically important yeasts.</title>
        <authorList>
            <consortium name="DOE Joint Genome Institute"/>
            <person name="Riley R."/>
            <person name="Haridas S."/>
            <person name="Wolfe K.H."/>
            <person name="Lopes M.R."/>
            <person name="Hittinger C.T."/>
            <person name="Goker M."/>
            <person name="Salamov A."/>
            <person name="Wisecaver J."/>
            <person name="Long T.M."/>
            <person name="Aerts A.L."/>
            <person name="Barry K."/>
            <person name="Choi C."/>
            <person name="Clum A."/>
            <person name="Coughlan A.Y."/>
            <person name="Deshpande S."/>
            <person name="Douglass A.P."/>
            <person name="Hanson S.J."/>
            <person name="Klenk H.-P."/>
            <person name="Labutti K."/>
            <person name="Lapidus A."/>
            <person name="Lindquist E."/>
            <person name="Lipzen A."/>
            <person name="Meier-Kolthoff J.P."/>
            <person name="Ohm R.A."/>
            <person name="Otillar R.P."/>
            <person name="Pangilinan J."/>
            <person name="Peng Y."/>
            <person name="Rokas A."/>
            <person name="Rosa C.A."/>
            <person name="Scheuner C."/>
            <person name="Sibirny A.A."/>
            <person name="Slot J.C."/>
            <person name="Stielow J.B."/>
            <person name="Sun H."/>
            <person name="Kurtzman C.P."/>
            <person name="Blackwell M."/>
            <person name="Grigoriev I.V."/>
            <person name="Jeffries T.W."/>
        </authorList>
    </citation>
    <scope>NUCLEOTIDE SEQUENCE [LARGE SCALE GENOMIC DNA]</scope>
    <source>
        <strain evidence="5">NRRL Y-17324</strain>
    </source>
</reference>
<dbReference type="InterPro" id="IPR001611">
    <property type="entry name" value="Leu-rich_rpt"/>
</dbReference>
<dbReference type="AlphaFoldDB" id="A0A1E4SL47"/>
<dbReference type="Gene3D" id="3.80.10.10">
    <property type="entry name" value="Ribonuclease Inhibitor"/>
    <property type="match status" value="1"/>
</dbReference>
<evidence type="ECO:0000256" key="2">
    <source>
        <dbReference type="ARBA" id="ARBA00022737"/>
    </source>
</evidence>
<feature type="compositionally biased region" description="Polar residues" evidence="3">
    <location>
        <begin position="174"/>
        <end position="186"/>
    </location>
</feature>
<keyword evidence="2" id="KW-0677">Repeat</keyword>
<dbReference type="InterPro" id="IPR032675">
    <property type="entry name" value="LRR_dom_sf"/>
</dbReference>
<protein>
    <submittedName>
        <fullName evidence="4">L domain-like protein</fullName>
    </submittedName>
</protein>
<evidence type="ECO:0000313" key="4">
    <source>
        <dbReference type="EMBL" id="ODV80210.1"/>
    </source>
</evidence>
<dbReference type="STRING" id="984487.A0A1E4SL47"/>
<dbReference type="GeneID" id="30981705"/>
<proteinExistence type="predicted"/>
<dbReference type="PANTHER" id="PTHR48051:SF1">
    <property type="entry name" value="RAS SUPPRESSOR PROTEIN 1"/>
    <property type="match status" value="1"/>
</dbReference>
<name>A0A1E4SL47_9ASCO</name>
<dbReference type="SUPFAM" id="SSF52058">
    <property type="entry name" value="L domain-like"/>
    <property type="match status" value="1"/>
</dbReference>
<dbReference type="RefSeq" id="XP_020065332.1">
    <property type="nucleotide sequence ID" value="XM_020207568.1"/>
</dbReference>
<evidence type="ECO:0000256" key="3">
    <source>
        <dbReference type="SAM" id="MobiDB-lite"/>
    </source>
</evidence>
<dbReference type="Proteomes" id="UP000094285">
    <property type="component" value="Unassembled WGS sequence"/>
</dbReference>
<dbReference type="PANTHER" id="PTHR48051">
    <property type="match status" value="1"/>
</dbReference>
<gene>
    <name evidence="4" type="ORF">CANTADRAFT_25886</name>
</gene>
<feature type="region of interest" description="Disordered" evidence="3">
    <location>
        <begin position="1"/>
        <end position="186"/>
    </location>
</feature>
<dbReference type="Pfam" id="PF13855">
    <property type="entry name" value="LRR_8"/>
    <property type="match status" value="1"/>
</dbReference>
<evidence type="ECO:0000313" key="5">
    <source>
        <dbReference type="Proteomes" id="UP000094285"/>
    </source>
</evidence>